<reference evidence="4" key="1">
    <citation type="submission" date="2025-08" db="UniProtKB">
        <authorList>
            <consortium name="Ensembl"/>
        </authorList>
    </citation>
    <scope>IDENTIFICATION</scope>
</reference>
<evidence type="ECO:0000313" key="4">
    <source>
        <dbReference type="Ensembl" id="ENSPKIP00000000045.1"/>
    </source>
</evidence>
<keyword evidence="3" id="KW-0732">Signal</keyword>
<feature type="signal peptide" evidence="3">
    <location>
        <begin position="1"/>
        <end position="35"/>
    </location>
</feature>
<dbReference type="Ensembl" id="ENSPKIT00000023928.1">
    <property type="protein sequence ID" value="ENSPKIP00000000045.1"/>
    <property type="gene ID" value="ENSPKIG00000018853.1"/>
</dbReference>
<sequence>MWAVAGTHAATPSWSVKMGVGLVFSLALLWSSSSATTKQCFSKERTNLIINASAAFLARTTVLDLINVSPNTIIICAFYFLAVFKCNWAVYRPDKPSGSENCYLFYCEREEDCPLIPMNGVNSYNIFTGVDYPSMNHLTTTKAATQPSTTPRVTIRVTAKPTYVTTPSTPTATTHTSTAVTTPTQPVTTTQPTTTTITTLPPTITQPSISTTLPSITSTEPSITTTTTTTTTTVTTSTQPASSRQTTTTIQPASTTQQLPATTRTPQPSSTTAHTQPTTTLTSTTPTLLMTQRSAASMTPLQVTAKEAKSMLVAPPPPAPPTTKPGHTNPPKRNTVHQRTLKSTLEVAVVVGLVFLALVIALVGRKAMESFNRRQYTRLELNDLYYDV</sequence>
<accession>A0A3B3Q370</accession>
<proteinExistence type="predicted"/>
<feature type="region of interest" description="Disordered" evidence="1">
    <location>
        <begin position="315"/>
        <end position="335"/>
    </location>
</feature>
<evidence type="ECO:0000313" key="5">
    <source>
        <dbReference type="Proteomes" id="UP000261540"/>
    </source>
</evidence>
<name>A0A3B3Q370_9TELE</name>
<feature type="compositionally biased region" description="Low complexity" evidence="1">
    <location>
        <begin position="265"/>
        <end position="284"/>
    </location>
</feature>
<keyword evidence="2" id="KW-1133">Transmembrane helix</keyword>
<keyword evidence="2" id="KW-0472">Membrane</keyword>
<evidence type="ECO:0000256" key="2">
    <source>
        <dbReference type="SAM" id="Phobius"/>
    </source>
</evidence>
<keyword evidence="5" id="KW-1185">Reference proteome</keyword>
<feature type="compositionally biased region" description="Low complexity" evidence="1">
    <location>
        <begin position="163"/>
        <end position="258"/>
    </location>
</feature>
<protein>
    <submittedName>
        <fullName evidence="4">Uncharacterized protein</fullName>
    </submittedName>
</protein>
<evidence type="ECO:0000256" key="1">
    <source>
        <dbReference type="SAM" id="MobiDB-lite"/>
    </source>
</evidence>
<organism evidence="4 5">
    <name type="scientific">Paramormyrops kingsleyae</name>
    <dbReference type="NCBI Taxonomy" id="1676925"/>
    <lineage>
        <taxon>Eukaryota</taxon>
        <taxon>Metazoa</taxon>
        <taxon>Chordata</taxon>
        <taxon>Craniata</taxon>
        <taxon>Vertebrata</taxon>
        <taxon>Euteleostomi</taxon>
        <taxon>Actinopterygii</taxon>
        <taxon>Neopterygii</taxon>
        <taxon>Teleostei</taxon>
        <taxon>Osteoglossocephala</taxon>
        <taxon>Osteoglossomorpha</taxon>
        <taxon>Osteoglossiformes</taxon>
        <taxon>Mormyridae</taxon>
        <taxon>Paramormyrops</taxon>
    </lineage>
</organism>
<dbReference type="GeneTree" id="ENSGT01110000267404"/>
<evidence type="ECO:0000256" key="3">
    <source>
        <dbReference type="SAM" id="SignalP"/>
    </source>
</evidence>
<keyword evidence="2" id="KW-0812">Transmembrane</keyword>
<dbReference type="AlphaFoldDB" id="A0A3B3Q370"/>
<feature type="chain" id="PRO_5017184258" evidence="3">
    <location>
        <begin position="36"/>
        <end position="388"/>
    </location>
</feature>
<dbReference type="STRING" id="1676925.ENSPKIP00000000045"/>
<dbReference type="Proteomes" id="UP000261540">
    <property type="component" value="Unplaced"/>
</dbReference>
<feature type="transmembrane region" description="Helical" evidence="2">
    <location>
        <begin position="345"/>
        <end position="364"/>
    </location>
</feature>
<reference evidence="4" key="2">
    <citation type="submission" date="2025-09" db="UniProtKB">
        <authorList>
            <consortium name="Ensembl"/>
        </authorList>
    </citation>
    <scope>IDENTIFICATION</scope>
</reference>
<feature type="region of interest" description="Disordered" evidence="1">
    <location>
        <begin position="163"/>
        <end position="284"/>
    </location>
</feature>